<name>A0A9D3Y0J7_DREPO</name>
<evidence type="ECO:0000313" key="3">
    <source>
        <dbReference type="Proteomes" id="UP000828390"/>
    </source>
</evidence>
<dbReference type="EMBL" id="JAIWYP010000106">
    <property type="protein sequence ID" value="KAH3689615.1"/>
    <property type="molecule type" value="Genomic_DNA"/>
</dbReference>
<protein>
    <recommendedName>
        <fullName evidence="4">Secreted protein</fullName>
    </recommendedName>
</protein>
<reference evidence="2" key="1">
    <citation type="journal article" date="2019" name="bioRxiv">
        <title>The Genome of the Zebra Mussel, Dreissena polymorpha: A Resource for Invasive Species Research.</title>
        <authorList>
            <person name="McCartney M.A."/>
            <person name="Auch B."/>
            <person name="Kono T."/>
            <person name="Mallez S."/>
            <person name="Zhang Y."/>
            <person name="Obille A."/>
            <person name="Becker A."/>
            <person name="Abrahante J.E."/>
            <person name="Garbe J."/>
            <person name="Badalamenti J.P."/>
            <person name="Herman A."/>
            <person name="Mangelson H."/>
            <person name="Liachko I."/>
            <person name="Sullivan S."/>
            <person name="Sone E.D."/>
            <person name="Koren S."/>
            <person name="Silverstein K.A.T."/>
            <person name="Beckman K.B."/>
            <person name="Gohl D.M."/>
        </authorList>
    </citation>
    <scope>NUCLEOTIDE SEQUENCE</scope>
    <source>
        <strain evidence="2">Duluth1</strain>
        <tissue evidence="2">Whole animal</tissue>
    </source>
</reference>
<sequence length="79" mass="8550">MVLTMSAPGNVLVFVLLMLDQFGACQVADLDGFCGCSVLTRVNWWRLADSRSLKPLSLVSPKINLPKLSSVSHSTTLEA</sequence>
<feature type="signal peptide" evidence="1">
    <location>
        <begin position="1"/>
        <end position="25"/>
    </location>
</feature>
<comment type="caution">
    <text evidence="2">The sequence shown here is derived from an EMBL/GenBank/DDBJ whole genome shotgun (WGS) entry which is preliminary data.</text>
</comment>
<accession>A0A9D3Y0J7</accession>
<evidence type="ECO:0000256" key="1">
    <source>
        <dbReference type="SAM" id="SignalP"/>
    </source>
</evidence>
<dbReference type="AlphaFoldDB" id="A0A9D3Y0J7"/>
<keyword evidence="1" id="KW-0732">Signal</keyword>
<evidence type="ECO:0008006" key="4">
    <source>
        <dbReference type="Google" id="ProtNLM"/>
    </source>
</evidence>
<evidence type="ECO:0000313" key="2">
    <source>
        <dbReference type="EMBL" id="KAH3689615.1"/>
    </source>
</evidence>
<feature type="chain" id="PRO_5039050006" description="Secreted protein" evidence="1">
    <location>
        <begin position="26"/>
        <end position="79"/>
    </location>
</feature>
<proteinExistence type="predicted"/>
<dbReference type="Proteomes" id="UP000828390">
    <property type="component" value="Unassembled WGS sequence"/>
</dbReference>
<gene>
    <name evidence="2" type="ORF">DPMN_190865</name>
</gene>
<keyword evidence="3" id="KW-1185">Reference proteome</keyword>
<organism evidence="2 3">
    <name type="scientific">Dreissena polymorpha</name>
    <name type="common">Zebra mussel</name>
    <name type="synonym">Mytilus polymorpha</name>
    <dbReference type="NCBI Taxonomy" id="45954"/>
    <lineage>
        <taxon>Eukaryota</taxon>
        <taxon>Metazoa</taxon>
        <taxon>Spiralia</taxon>
        <taxon>Lophotrochozoa</taxon>
        <taxon>Mollusca</taxon>
        <taxon>Bivalvia</taxon>
        <taxon>Autobranchia</taxon>
        <taxon>Heteroconchia</taxon>
        <taxon>Euheterodonta</taxon>
        <taxon>Imparidentia</taxon>
        <taxon>Neoheterodontei</taxon>
        <taxon>Myida</taxon>
        <taxon>Dreissenoidea</taxon>
        <taxon>Dreissenidae</taxon>
        <taxon>Dreissena</taxon>
    </lineage>
</organism>
<reference evidence="2" key="2">
    <citation type="submission" date="2020-11" db="EMBL/GenBank/DDBJ databases">
        <authorList>
            <person name="McCartney M.A."/>
            <person name="Auch B."/>
            <person name="Kono T."/>
            <person name="Mallez S."/>
            <person name="Becker A."/>
            <person name="Gohl D.M."/>
            <person name="Silverstein K.A.T."/>
            <person name="Koren S."/>
            <person name="Bechman K.B."/>
            <person name="Herman A."/>
            <person name="Abrahante J.E."/>
            <person name="Garbe J."/>
        </authorList>
    </citation>
    <scope>NUCLEOTIDE SEQUENCE</scope>
    <source>
        <strain evidence="2">Duluth1</strain>
        <tissue evidence="2">Whole animal</tissue>
    </source>
</reference>